<keyword evidence="1" id="KW-0175">Coiled coil</keyword>
<reference evidence="3 4" key="1">
    <citation type="submission" date="2011-08" db="EMBL/GenBank/DDBJ databases">
        <title>The Genome Sequence of Clostridium hathewayi WAL-18680.</title>
        <authorList>
            <consortium name="The Broad Institute Genome Sequencing Platform"/>
            <person name="Earl A."/>
            <person name="Ward D."/>
            <person name="Feldgarden M."/>
            <person name="Gevers D."/>
            <person name="Finegold S.M."/>
            <person name="Summanen P.H."/>
            <person name="Molitoris D.R."/>
            <person name="Song M."/>
            <person name="Daigneault M."/>
            <person name="Allen-Vercoe E."/>
            <person name="Young S.K."/>
            <person name="Zeng Q."/>
            <person name="Gargeya S."/>
            <person name="Fitzgerald M."/>
            <person name="Haas B."/>
            <person name="Abouelleil A."/>
            <person name="Alvarado L."/>
            <person name="Arachchi H.M."/>
            <person name="Berlin A."/>
            <person name="Brown A."/>
            <person name="Chapman S.B."/>
            <person name="Chen Z."/>
            <person name="Dunbar C."/>
            <person name="Freedman E."/>
            <person name="Gearin G."/>
            <person name="Gellesch M."/>
            <person name="Goldberg J."/>
            <person name="Griggs A."/>
            <person name="Gujja S."/>
            <person name="Heiman D."/>
            <person name="Howarth C."/>
            <person name="Larson L."/>
            <person name="Lui A."/>
            <person name="MacDonald P.J.P."/>
            <person name="Montmayeur A."/>
            <person name="Murphy C."/>
            <person name="Neiman D."/>
            <person name="Pearson M."/>
            <person name="Priest M."/>
            <person name="Roberts A."/>
            <person name="Saif S."/>
            <person name="Shea T."/>
            <person name="Shenoy N."/>
            <person name="Sisk P."/>
            <person name="Stolte C."/>
            <person name="Sykes S."/>
            <person name="Wortman J."/>
            <person name="Nusbaum C."/>
            <person name="Birren B."/>
        </authorList>
    </citation>
    <scope>NUCLEOTIDE SEQUENCE [LARGE SCALE GENOMIC DNA]</scope>
    <source>
        <strain evidence="3 4">WAL-18680</strain>
    </source>
</reference>
<gene>
    <name evidence="3" type="ORF">HMPREF9473_00760</name>
</gene>
<dbReference type="PATRIC" id="fig|742737.3.peg.756"/>
<dbReference type="RefSeq" id="WP_006778746.1">
    <property type="nucleotide sequence ID" value="NZ_CP040506.1"/>
</dbReference>
<keyword evidence="2" id="KW-1133">Transmembrane helix</keyword>
<keyword evidence="2" id="KW-0472">Membrane</keyword>
<accession>G5IBI2</accession>
<feature type="transmembrane region" description="Helical" evidence="2">
    <location>
        <begin position="515"/>
        <end position="534"/>
    </location>
</feature>
<feature type="coiled-coil region" evidence="1">
    <location>
        <begin position="3"/>
        <end position="54"/>
    </location>
</feature>
<feature type="transmembrane region" description="Helical" evidence="2">
    <location>
        <begin position="488"/>
        <end position="509"/>
    </location>
</feature>
<name>G5IBI2_9FIRM</name>
<dbReference type="Proteomes" id="UP000005384">
    <property type="component" value="Unassembled WGS sequence"/>
</dbReference>
<dbReference type="OrthoDB" id="4123459at2"/>
<evidence type="ECO:0000256" key="1">
    <source>
        <dbReference type="SAM" id="Coils"/>
    </source>
</evidence>
<evidence type="ECO:0000313" key="3">
    <source>
        <dbReference type="EMBL" id="EHI61145.1"/>
    </source>
</evidence>
<dbReference type="EMBL" id="ADLN01000006">
    <property type="protein sequence ID" value="EHI61145.1"/>
    <property type="molecule type" value="Genomic_DNA"/>
</dbReference>
<dbReference type="AlphaFoldDB" id="G5IBI2"/>
<evidence type="ECO:0000313" key="4">
    <source>
        <dbReference type="Proteomes" id="UP000005384"/>
    </source>
</evidence>
<keyword evidence="2" id="KW-0812">Transmembrane</keyword>
<proteinExistence type="predicted"/>
<evidence type="ECO:0000256" key="2">
    <source>
        <dbReference type="SAM" id="Phobius"/>
    </source>
</evidence>
<comment type="caution">
    <text evidence="3">The sequence shown here is derived from an EMBL/GenBank/DDBJ whole genome shotgun (WGS) entry which is preliminary data.</text>
</comment>
<keyword evidence="4" id="KW-1185">Reference proteome</keyword>
<sequence length="584" mass="69098">MTEEEAKAEREEAERLIAQINHLKGQIERALIENRNLQNELVTLVENVYELAQRTAAMDVEVNQSMAYVQKRVKEVDISTSELFALIDDLTNSYFAFKNLSTATKNVTQFTDEYFTKFKFYHELRRISLGYVVGLDAHICSDETMRKKVESIYLQNTEYWLAYASMAVMLWANNEEEAAKRAMTKALSKDYFSSALYFLLVNLRFTRVDAAKKWYLCYLDRVDMENLGDEWQYLLQAYLSGVFGVDKEFHHLIHQCFTDLLTQMESMHPQYGNRVIDKTMVYSNSYIHVTDYEFETLRRHCTEYEELKNLLSQAEKNEVLAMHFRKVWEDRTKPESDLFQRIENILYNLINAYDKEEFKVIKNRRYNEMIITAKGDLNRAQQFFNIEYPVEKMTRSLDNLLFQWAFEENDDRVDISVKKFAISYLKKWIIKGFMQYGETYRREEKEKYEISIDGWLGACDENSYEDTKNELENYYNNNRILDTLKDKFVLIFIGMIFSALVVLAITMFHFNKIPLVIGILLGVVGGFLLWRRIVDMQSILRAKRENGCLLLKTALDELKEWRKLYKAEDAKNSDLVQVFENIES</sequence>
<protein>
    <submittedName>
        <fullName evidence="3">Uncharacterized protein</fullName>
    </submittedName>
</protein>
<organism evidence="3 4">
    <name type="scientific">Hungatella hathewayi WAL-18680</name>
    <dbReference type="NCBI Taxonomy" id="742737"/>
    <lineage>
        <taxon>Bacteria</taxon>
        <taxon>Bacillati</taxon>
        <taxon>Bacillota</taxon>
        <taxon>Clostridia</taxon>
        <taxon>Lachnospirales</taxon>
        <taxon>Lachnospiraceae</taxon>
        <taxon>Hungatella</taxon>
    </lineage>
</organism>
<dbReference type="HOGENOM" id="CLU_509740_0_0_9"/>